<keyword evidence="3" id="KW-0540">Nuclease</keyword>
<dbReference type="GO" id="GO:0004519">
    <property type="term" value="F:endonuclease activity"/>
    <property type="evidence" value="ECO:0007669"/>
    <property type="project" value="UniProtKB-KW"/>
</dbReference>
<feature type="region of interest" description="Disordered" evidence="8">
    <location>
        <begin position="45"/>
        <end position="91"/>
    </location>
</feature>
<dbReference type="Gene3D" id="3.90.540.10">
    <property type="entry name" value="Colicin/pyocin, DNase domain"/>
    <property type="match status" value="1"/>
</dbReference>
<keyword evidence="2" id="KW-0929">Antimicrobial</keyword>
<comment type="similarity">
    <text evidence="1">Belongs to the colicin/pyosin nuclease family.</text>
</comment>
<dbReference type="Pfam" id="PF21431">
    <property type="entry name" value="Col-Pyo_DNase"/>
    <property type="match status" value="1"/>
</dbReference>
<organism evidence="9 10">
    <name type="scientific">Candidatus Bodocaedibacter vickermanii</name>
    <dbReference type="NCBI Taxonomy" id="2741701"/>
    <lineage>
        <taxon>Bacteria</taxon>
        <taxon>Pseudomonadati</taxon>
        <taxon>Pseudomonadota</taxon>
        <taxon>Alphaproteobacteria</taxon>
        <taxon>Holosporales</taxon>
        <taxon>Candidatus Paracaedibacteraceae</taxon>
        <taxon>Candidatus Bodocaedibacter</taxon>
    </lineage>
</organism>
<dbReference type="InterPro" id="IPR037146">
    <property type="entry name" value="Colicin/pyocin_DNase_dom_sf"/>
</dbReference>
<proteinExistence type="inferred from homology"/>
<dbReference type="KEGG" id="pbal:CPBP_00652"/>
<dbReference type="EMBL" id="CP054719">
    <property type="protein sequence ID" value="QOL19881.1"/>
    <property type="molecule type" value="Genomic_DNA"/>
</dbReference>
<evidence type="ECO:0000256" key="5">
    <source>
        <dbReference type="ARBA" id="ARBA00022801"/>
    </source>
</evidence>
<dbReference type="GO" id="GO:0031640">
    <property type="term" value="P:killing of cells of another organism"/>
    <property type="evidence" value="ECO:0007669"/>
    <property type="project" value="UniProtKB-KW"/>
</dbReference>
<dbReference type="GO" id="GO:0016787">
    <property type="term" value="F:hydrolase activity"/>
    <property type="evidence" value="ECO:0007669"/>
    <property type="project" value="UniProtKB-KW"/>
</dbReference>
<reference evidence="9 10" key="1">
    <citation type="submission" date="2020-06" db="EMBL/GenBank/DDBJ databases">
        <title>The endosymbiont of the kinetoplastid Bodo saltans is a Paracaedibacter-like alpha-proteobacterium possessing a putative toxin-antitoxin system.</title>
        <authorList>
            <person name="Midha S."/>
            <person name="Rigden D.J."/>
            <person name="Siozios S."/>
            <person name="Hurst G.D.D."/>
            <person name="Jackson A.P."/>
        </authorList>
    </citation>
    <scope>NUCLEOTIDE SEQUENCE [LARGE SCALE GENOMIC DNA]</scope>
    <source>
        <strain evidence="9">Lake Konstanz</strain>
    </source>
</reference>
<evidence type="ECO:0000256" key="6">
    <source>
        <dbReference type="ARBA" id="ARBA00023022"/>
    </source>
</evidence>
<dbReference type="Proteomes" id="UP000594001">
    <property type="component" value="Chromosome"/>
</dbReference>
<keyword evidence="5 9" id="KW-0378">Hydrolase</keyword>
<keyword evidence="6" id="KW-0044">Antibiotic</keyword>
<dbReference type="EC" id="3.1.-.-" evidence="9"/>
<dbReference type="AlphaFoldDB" id="A0A7L9RTN4"/>
<sequence>MTAPSARTTMPAGYLVPVRHVPAVHHGPGIRSTPLTQRGGALGHPVRFGTNEPVLTQTRPVPAAAEAPQTRGRPTTERPVQPRASSVPKTSAVREKCEVDCLEAVVSNRPLSLPYIESGRYLPGKAIMSFELTNPPVLMRGTHNNAAKIPLEVAEKLIGKNFKTFDSLKKAFWIEMSKSSYARDFEEVNLRSMRLGNAPDAHPSQWLGERKSYELHHMTPIHDGGAVYDMSNLLISTPKYHKEVLEKGYHYKRVKK</sequence>
<evidence type="ECO:0000256" key="4">
    <source>
        <dbReference type="ARBA" id="ARBA00022759"/>
    </source>
</evidence>
<dbReference type="InterPro" id="IPR003615">
    <property type="entry name" value="HNH_nuc"/>
</dbReference>
<evidence type="ECO:0000256" key="2">
    <source>
        <dbReference type="ARBA" id="ARBA00022529"/>
    </source>
</evidence>
<keyword evidence="4" id="KW-0255">Endonuclease</keyword>
<evidence type="ECO:0000256" key="3">
    <source>
        <dbReference type="ARBA" id="ARBA00022722"/>
    </source>
</evidence>
<gene>
    <name evidence="9" type="primary">col_2</name>
    <name evidence="9" type="ORF">CPBP_00652</name>
</gene>
<dbReference type="GO" id="GO:0042742">
    <property type="term" value="P:defense response to bacterium"/>
    <property type="evidence" value="ECO:0007669"/>
    <property type="project" value="UniProtKB-KW"/>
</dbReference>
<evidence type="ECO:0000256" key="7">
    <source>
        <dbReference type="ARBA" id="ARBA00023048"/>
    </source>
</evidence>
<dbReference type="InterPro" id="IPR044925">
    <property type="entry name" value="His-Me_finger_sf"/>
</dbReference>
<dbReference type="CDD" id="cd00085">
    <property type="entry name" value="HNHc"/>
    <property type="match status" value="1"/>
</dbReference>
<name>A0A7L9RTN4_9PROT</name>
<evidence type="ECO:0000313" key="9">
    <source>
        <dbReference type="EMBL" id="QOL19881.1"/>
    </source>
</evidence>
<keyword evidence="7" id="KW-0078">Bacteriocin</keyword>
<protein>
    <submittedName>
        <fullName evidence="9">Toxin with S-type pyocin nuclease domain</fullName>
        <ecNumber evidence="9">3.1.-.-</ecNumber>
    </submittedName>
</protein>
<evidence type="ECO:0000256" key="1">
    <source>
        <dbReference type="ARBA" id="ARBA00006811"/>
    </source>
</evidence>
<evidence type="ECO:0000313" key="10">
    <source>
        <dbReference type="Proteomes" id="UP000594001"/>
    </source>
</evidence>
<keyword evidence="10" id="KW-1185">Reference proteome</keyword>
<evidence type="ECO:0000256" key="8">
    <source>
        <dbReference type="SAM" id="MobiDB-lite"/>
    </source>
</evidence>
<dbReference type="SUPFAM" id="SSF54060">
    <property type="entry name" value="His-Me finger endonucleases"/>
    <property type="match status" value="1"/>
</dbReference>
<accession>A0A7L9RTN4</accession>